<proteinExistence type="predicted"/>
<sequence>HGKMMQLVKERSPRNPVLIALVTMSLLPLGVLGIAMYQSALSAIQAAAFQRVELASDLTANTMSLGYAELAAELQVTASLPRVETSAAEMILGFRDFQVNPSGEESVRKDLLSYYAATPDTEDDVQKESESKASVFVNELQGSGLFLHDLYVRKNTNEPGTKGLLNDAGDGSSYSAGHVELHPVMRSMQKRLRLYDILLIDADSRDVIYSVNKGHDFGAGLASASLQRSGPADAVDTLLDSSSADGFTCVDYTPYGPAGNAVLSL</sequence>
<comment type="caution">
    <text evidence="1">The sequence shown here is derived from an EMBL/GenBank/DDBJ whole genome shotgun (WGS) entry which is preliminary data.</text>
</comment>
<gene>
    <name evidence="1" type="ORF">S12H4_39621</name>
</gene>
<feature type="non-terminal residue" evidence="1">
    <location>
        <position position="1"/>
    </location>
</feature>
<evidence type="ECO:0000313" key="1">
    <source>
        <dbReference type="EMBL" id="GAI88221.1"/>
    </source>
</evidence>
<organism evidence="1">
    <name type="scientific">marine sediment metagenome</name>
    <dbReference type="NCBI Taxonomy" id="412755"/>
    <lineage>
        <taxon>unclassified sequences</taxon>
        <taxon>metagenomes</taxon>
        <taxon>ecological metagenomes</taxon>
    </lineage>
</organism>
<accession>X1TA04</accession>
<protein>
    <submittedName>
        <fullName evidence="1">Uncharacterized protein</fullName>
    </submittedName>
</protein>
<name>X1TA04_9ZZZZ</name>
<dbReference type="EMBL" id="BARW01023959">
    <property type="protein sequence ID" value="GAI88221.1"/>
    <property type="molecule type" value="Genomic_DNA"/>
</dbReference>
<reference evidence="1" key="1">
    <citation type="journal article" date="2014" name="Front. Microbiol.">
        <title>High frequency of phylogenetically diverse reductive dehalogenase-homologous genes in deep subseafloor sedimentary metagenomes.</title>
        <authorList>
            <person name="Kawai M."/>
            <person name="Futagami T."/>
            <person name="Toyoda A."/>
            <person name="Takaki Y."/>
            <person name="Nishi S."/>
            <person name="Hori S."/>
            <person name="Arai W."/>
            <person name="Tsubouchi T."/>
            <person name="Morono Y."/>
            <person name="Uchiyama I."/>
            <person name="Ito T."/>
            <person name="Fujiyama A."/>
            <person name="Inagaki F."/>
            <person name="Takami H."/>
        </authorList>
    </citation>
    <scope>NUCLEOTIDE SEQUENCE</scope>
    <source>
        <strain evidence="1">Expedition CK06-06</strain>
    </source>
</reference>
<dbReference type="AlphaFoldDB" id="X1TA04"/>
<feature type="non-terminal residue" evidence="1">
    <location>
        <position position="265"/>
    </location>
</feature>